<accession>A0AAN9IMA8</accession>
<dbReference type="EMBL" id="JAYWIO010000002">
    <property type="protein sequence ID" value="KAK7282675.1"/>
    <property type="molecule type" value="Genomic_DNA"/>
</dbReference>
<gene>
    <name evidence="1" type="ORF">RIF29_11640</name>
</gene>
<evidence type="ECO:0000313" key="2">
    <source>
        <dbReference type="Proteomes" id="UP001372338"/>
    </source>
</evidence>
<proteinExistence type="predicted"/>
<comment type="caution">
    <text evidence="1">The sequence shown here is derived from an EMBL/GenBank/DDBJ whole genome shotgun (WGS) entry which is preliminary data.</text>
</comment>
<dbReference type="Proteomes" id="UP001372338">
    <property type="component" value="Unassembled WGS sequence"/>
</dbReference>
<name>A0AAN9IMA8_CROPI</name>
<reference evidence="1 2" key="1">
    <citation type="submission" date="2024-01" db="EMBL/GenBank/DDBJ databases">
        <title>The genomes of 5 underutilized Papilionoideae crops provide insights into root nodulation and disease resistanc.</title>
        <authorList>
            <person name="Yuan L."/>
        </authorList>
    </citation>
    <scope>NUCLEOTIDE SEQUENCE [LARGE SCALE GENOMIC DNA]</scope>
    <source>
        <strain evidence="1">ZHUSHIDOU_FW_LH</strain>
        <tissue evidence="1">Leaf</tissue>
    </source>
</reference>
<organism evidence="1 2">
    <name type="scientific">Crotalaria pallida</name>
    <name type="common">Smooth rattlebox</name>
    <name type="synonym">Crotalaria striata</name>
    <dbReference type="NCBI Taxonomy" id="3830"/>
    <lineage>
        <taxon>Eukaryota</taxon>
        <taxon>Viridiplantae</taxon>
        <taxon>Streptophyta</taxon>
        <taxon>Embryophyta</taxon>
        <taxon>Tracheophyta</taxon>
        <taxon>Spermatophyta</taxon>
        <taxon>Magnoliopsida</taxon>
        <taxon>eudicotyledons</taxon>
        <taxon>Gunneridae</taxon>
        <taxon>Pentapetalae</taxon>
        <taxon>rosids</taxon>
        <taxon>fabids</taxon>
        <taxon>Fabales</taxon>
        <taxon>Fabaceae</taxon>
        <taxon>Papilionoideae</taxon>
        <taxon>50 kb inversion clade</taxon>
        <taxon>genistoids sensu lato</taxon>
        <taxon>core genistoids</taxon>
        <taxon>Crotalarieae</taxon>
        <taxon>Crotalaria</taxon>
    </lineage>
</organism>
<keyword evidence="2" id="KW-1185">Reference proteome</keyword>
<sequence>MKQDIKCSPMVYMSKHRLQQLQLLRVKGQFCKIPSGFPYLPRFLTFFSHFTSNPTSLLLQLHPFYYSFKHQAEQLRTTLRASIIKHQTPPAPHFELHSAYSAYHQHHRRSLPHTRCPSVSVSVSVLVSLPVSVQIIGKHFWLVDLVSISEIILLCLMFVDQDPIEAAQALCSRSRHPYHLLPVNFIF</sequence>
<dbReference type="AlphaFoldDB" id="A0AAN9IMA8"/>
<evidence type="ECO:0000313" key="1">
    <source>
        <dbReference type="EMBL" id="KAK7282675.1"/>
    </source>
</evidence>
<protein>
    <submittedName>
        <fullName evidence="1">Uncharacterized protein</fullName>
    </submittedName>
</protein>